<feature type="region of interest" description="Disordered" evidence="1">
    <location>
        <begin position="786"/>
        <end position="863"/>
    </location>
</feature>
<name>A0A318ZEJ5_9EURO</name>
<reference evidence="2 3" key="1">
    <citation type="submission" date="2016-12" db="EMBL/GenBank/DDBJ databases">
        <title>The genomes of Aspergillus section Nigri reveals drivers in fungal speciation.</title>
        <authorList>
            <consortium name="DOE Joint Genome Institute"/>
            <person name="Vesth T.C."/>
            <person name="Nybo J."/>
            <person name="Theobald S."/>
            <person name="Brandl J."/>
            <person name="Frisvad J.C."/>
            <person name="Nielsen K.F."/>
            <person name="Lyhne E.K."/>
            <person name="Kogle M.E."/>
            <person name="Kuo A."/>
            <person name="Riley R."/>
            <person name="Clum A."/>
            <person name="Nolan M."/>
            <person name="Lipzen A."/>
            <person name="Salamov A."/>
            <person name="Henrissat B."/>
            <person name="Wiebenga A."/>
            <person name="De Vries R.P."/>
            <person name="Grigoriev I.V."/>
            <person name="Mortensen U.H."/>
            <person name="Andersen M.R."/>
            <person name="Baker S.E."/>
        </authorList>
    </citation>
    <scope>NUCLEOTIDE SEQUENCE [LARGE SCALE GENOMIC DNA]</scope>
    <source>
        <strain evidence="2 3">JOP 1030-1</strain>
    </source>
</reference>
<keyword evidence="3" id="KW-1185">Reference proteome</keyword>
<sequence length="965" mass="107110">MKTIANLKALQHELGYHFRDATFLQDALRRLVADPAKPQSAHSQALLRVGASVMTMMRTAEDIRQDMNLLTIKRDNGPQDSTLPAPFASLDHSTVEQKKRIFEAMVTAASRDANPVKPSQLQIELTASAIIGAAFVDSERNYKALYPVIHALGPYLSADSSRPRRPQRNRGDESKDAISGVEVATPRLTDKPRELKGDHTPAPTQNNVPQHGSVPVGPTIDSGWDPSLVERPPVQSSEFGADAPLTASQTTHLSPSQSPLEHADHVVTDRSSTLSNGGLVPFDLPSNEARKNHISSKGKYPHAADKSSIPGKASKLRNKLHDMPRAVTYYDWEQESFEPEIVRVNIPFRGKDMILCEDDQRRLRWNRTSRNSDMVAKSNIPSVIHEVDWQADMPNESERIPSRGDELLPVLGQEDFPLPSSYFTWETDYLDAGFTDHVEKIERWKLRANILESMLRRFLAEKAKPKTLAHIGTETARVLHKISWYLGHVNPRLHPQLQRLMKEKTLTFPMFLPPTLNHLMYNSRKHFFYGSRLKRVPLLLTDVERAQLKALARYLAHFSRSKEPAMPAFQDILTKDRGRKPNLSAEERIFTEKLAQDLTDLQKPIAPPIPPPIERYMPRPSVKPWYVALGLVTMDGNLSTVETWPRNFHEPTDKAVKAVLTVAPEAIPEVLPEAILEASPGAEAALDVSETPEGILMAGPEGPDATPRLVSEVTLEAVPEAVVEAASEATIDVTESIAETPELTQSLAPTPETVIEETLTATPEPTPVPPQSTPQLIPKAAPAITEVIPGPATQQTKPTKRTAPEPTTTPLPTPNLETRPETQIGSIISTLQQSYPLPPRRRAPAARSSTTLSSPKRDTDTRRENLFEAGQSPGSTRSPHRFFKPGWVFKLGLIKEAPEIKPVKPPISRGSVSRYPFFKPGGNPLAPREKKPEPESEPESMPPPLRPRHSLGSKKSLHKGHAKWK</sequence>
<evidence type="ECO:0000313" key="2">
    <source>
        <dbReference type="EMBL" id="PYH44694.1"/>
    </source>
</evidence>
<gene>
    <name evidence="2" type="ORF">BP01DRAFT_392349</name>
</gene>
<feature type="compositionally biased region" description="Basic residues" evidence="1">
    <location>
        <begin position="946"/>
        <end position="965"/>
    </location>
</feature>
<dbReference type="RefSeq" id="XP_025430676.1">
    <property type="nucleotide sequence ID" value="XM_025578145.1"/>
</dbReference>
<accession>A0A318ZEJ5</accession>
<dbReference type="Proteomes" id="UP000248349">
    <property type="component" value="Unassembled WGS sequence"/>
</dbReference>
<dbReference type="GeneID" id="37079374"/>
<feature type="compositionally biased region" description="Polar residues" evidence="1">
    <location>
        <begin position="823"/>
        <end position="835"/>
    </location>
</feature>
<evidence type="ECO:0000256" key="1">
    <source>
        <dbReference type="SAM" id="MobiDB-lite"/>
    </source>
</evidence>
<feature type="compositionally biased region" description="Basic and acidic residues" evidence="1">
    <location>
        <begin position="188"/>
        <end position="199"/>
    </location>
</feature>
<dbReference type="AlphaFoldDB" id="A0A318ZEJ5"/>
<feature type="compositionally biased region" description="Polar residues" evidence="1">
    <location>
        <begin position="246"/>
        <end position="259"/>
    </location>
</feature>
<feature type="region of interest" description="Disordered" evidence="1">
    <location>
        <begin position="156"/>
        <end position="286"/>
    </location>
</feature>
<feature type="compositionally biased region" description="Low complexity" evidence="1">
    <location>
        <begin position="845"/>
        <end position="854"/>
    </location>
</feature>
<evidence type="ECO:0000313" key="3">
    <source>
        <dbReference type="Proteomes" id="UP000248349"/>
    </source>
</evidence>
<dbReference type="OrthoDB" id="4472597at2759"/>
<protein>
    <submittedName>
        <fullName evidence="2">Uncharacterized protein</fullName>
    </submittedName>
</protein>
<organism evidence="2 3">
    <name type="scientific">Aspergillus saccharolyticus JOP 1030-1</name>
    <dbReference type="NCBI Taxonomy" id="1450539"/>
    <lineage>
        <taxon>Eukaryota</taxon>
        <taxon>Fungi</taxon>
        <taxon>Dikarya</taxon>
        <taxon>Ascomycota</taxon>
        <taxon>Pezizomycotina</taxon>
        <taxon>Eurotiomycetes</taxon>
        <taxon>Eurotiomycetidae</taxon>
        <taxon>Eurotiales</taxon>
        <taxon>Aspergillaceae</taxon>
        <taxon>Aspergillus</taxon>
        <taxon>Aspergillus subgen. Circumdati</taxon>
    </lineage>
</organism>
<proteinExistence type="predicted"/>
<dbReference type="EMBL" id="KZ821235">
    <property type="protein sequence ID" value="PYH44694.1"/>
    <property type="molecule type" value="Genomic_DNA"/>
</dbReference>
<feature type="region of interest" description="Disordered" evidence="1">
    <location>
        <begin position="901"/>
        <end position="965"/>
    </location>
</feature>